<evidence type="ECO:0000256" key="3">
    <source>
        <dbReference type="ARBA" id="ARBA00022723"/>
    </source>
</evidence>
<evidence type="ECO:0000256" key="2">
    <source>
        <dbReference type="ARBA" id="ARBA00022619"/>
    </source>
</evidence>
<dbReference type="SUPFAM" id="SSF55821">
    <property type="entry name" value="YrdC/RibB"/>
    <property type="match status" value="1"/>
</dbReference>
<evidence type="ECO:0008006" key="5">
    <source>
        <dbReference type="Google" id="ProtNLM"/>
    </source>
</evidence>
<protein>
    <recommendedName>
        <fullName evidence="5">3,4-dihydroxy-2-butanone-4-phosphate synthase</fullName>
    </recommendedName>
</protein>
<dbReference type="AlphaFoldDB" id="X1QSG6"/>
<dbReference type="EMBL" id="BARW01000948">
    <property type="protein sequence ID" value="GAI71203.1"/>
    <property type="molecule type" value="Genomic_DNA"/>
</dbReference>
<dbReference type="Pfam" id="PF00926">
    <property type="entry name" value="DHBP_synthase"/>
    <property type="match status" value="1"/>
</dbReference>
<evidence type="ECO:0000256" key="1">
    <source>
        <dbReference type="ARBA" id="ARBA00005104"/>
    </source>
</evidence>
<dbReference type="GO" id="GO:0008686">
    <property type="term" value="F:3,4-dihydroxy-2-butanone-4-phosphate synthase activity"/>
    <property type="evidence" value="ECO:0007669"/>
    <property type="project" value="InterPro"/>
</dbReference>
<dbReference type="GO" id="GO:0005829">
    <property type="term" value="C:cytosol"/>
    <property type="evidence" value="ECO:0007669"/>
    <property type="project" value="TreeGrafter"/>
</dbReference>
<dbReference type="Gene3D" id="3.90.870.10">
    <property type="entry name" value="DHBP synthase"/>
    <property type="match status" value="1"/>
</dbReference>
<organism evidence="4">
    <name type="scientific">marine sediment metagenome</name>
    <dbReference type="NCBI Taxonomy" id="412755"/>
    <lineage>
        <taxon>unclassified sequences</taxon>
        <taxon>metagenomes</taxon>
        <taxon>ecological metagenomes</taxon>
    </lineage>
</organism>
<dbReference type="GO" id="GO:0046872">
    <property type="term" value="F:metal ion binding"/>
    <property type="evidence" value="ECO:0007669"/>
    <property type="project" value="UniProtKB-KW"/>
</dbReference>
<keyword evidence="2" id="KW-0686">Riboflavin biosynthesis</keyword>
<dbReference type="PANTHER" id="PTHR21327:SF18">
    <property type="entry name" value="3,4-DIHYDROXY-2-BUTANONE 4-PHOSPHATE SYNTHASE"/>
    <property type="match status" value="1"/>
</dbReference>
<comment type="pathway">
    <text evidence="1">Cofactor biosynthesis; riboflavin biosynthesis.</text>
</comment>
<dbReference type="GO" id="GO:0009231">
    <property type="term" value="P:riboflavin biosynthetic process"/>
    <property type="evidence" value="ECO:0007669"/>
    <property type="project" value="UniProtKB-UniPathway"/>
</dbReference>
<comment type="caution">
    <text evidence="4">The sequence shown here is derived from an EMBL/GenBank/DDBJ whole genome shotgun (WGS) entry which is preliminary data.</text>
</comment>
<gene>
    <name evidence="4" type="ORF">S12H4_03397</name>
</gene>
<accession>X1QSG6</accession>
<dbReference type="PANTHER" id="PTHR21327">
    <property type="entry name" value="GTP CYCLOHYDROLASE II-RELATED"/>
    <property type="match status" value="1"/>
</dbReference>
<dbReference type="InterPro" id="IPR017945">
    <property type="entry name" value="DHBP_synth_RibB-like_a/b_dom"/>
</dbReference>
<reference evidence="4" key="1">
    <citation type="journal article" date="2014" name="Front. Microbiol.">
        <title>High frequency of phylogenetically diverse reductive dehalogenase-homologous genes in deep subseafloor sedimentary metagenomes.</title>
        <authorList>
            <person name="Kawai M."/>
            <person name="Futagami T."/>
            <person name="Toyoda A."/>
            <person name="Takaki Y."/>
            <person name="Nishi S."/>
            <person name="Hori S."/>
            <person name="Arai W."/>
            <person name="Tsubouchi T."/>
            <person name="Morono Y."/>
            <person name="Uchiyama I."/>
            <person name="Ito T."/>
            <person name="Fujiyama A."/>
            <person name="Inagaki F."/>
            <person name="Takami H."/>
        </authorList>
    </citation>
    <scope>NUCLEOTIDE SEQUENCE</scope>
    <source>
        <strain evidence="4">Expedition CK06-06</strain>
    </source>
</reference>
<evidence type="ECO:0000313" key="4">
    <source>
        <dbReference type="EMBL" id="GAI71203.1"/>
    </source>
</evidence>
<proteinExistence type="predicted"/>
<name>X1QSG6_9ZZZZ</name>
<dbReference type="UniPathway" id="UPA00275"/>
<keyword evidence="3" id="KW-0479">Metal-binding</keyword>
<dbReference type="InterPro" id="IPR000422">
    <property type="entry name" value="DHBP_synthase_RibB"/>
</dbReference>
<sequence>MFSRVKKAIKAFRERRFVIIFSENEGEADLAIPAQEIVAESIIFAARVASGLLCLALPRARLQELEIDSLPSKYRVTDTPFYGPVDAKEVEHSGISPKDRAFTIRKIIDPNTKPSDLARPGHVMLLGAHPDGLIGRNGHTEAVVELCQLAGLYPGGVLCELVSDSGEVMNAKELKSLARKFNIPFITVGALAEFARSLLPKKKLQSLDKVNKEV</sequence>